<dbReference type="InterPro" id="IPR035472">
    <property type="entry name" value="RpiR-like_SIS"/>
</dbReference>
<feature type="domain" description="HTH rpiR-type" evidence="4">
    <location>
        <begin position="5"/>
        <end position="81"/>
    </location>
</feature>
<evidence type="ECO:0000259" key="4">
    <source>
        <dbReference type="PROSITE" id="PS51071"/>
    </source>
</evidence>
<gene>
    <name evidence="6" type="ORF">JEQ07_08615</name>
    <name evidence="7" type="ORF">JKX24_01605</name>
</gene>
<feature type="domain" description="SIS" evidence="5">
    <location>
        <begin position="118"/>
        <end position="253"/>
    </location>
</feature>
<organism evidence="7 8">
    <name type="scientific">Serratia proteamaculans</name>
    <dbReference type="NCBI Taxonomy" id="28151"/>
    <lineage>
        <taxon>Bacteria</taxon>
        <taxon>Pseudomonadati</taxon>
        <taxon>Pseudomonadota</taxon>
        <taxon>Gammaproteobacteria</taxon>
        <taxon>Enterobacterales</taxon>
        <taxon>Yersiniaceae</taxon>
        <taxon>Serratia</taxon>
    </lineage>
</organism>
<dbReference type="AlphaFoldDB" id="A0A7U0N772"/>
<dbReference type="GO" id="GO:0097367">
    <property type="term" value="F:carbohydrate derivative binding"/>
    <property type="evidence" value="ECO:0007669"/>
    <property type="project" value="InterPro"/>
</dbReference>
<dbReference type="InterPro" id="IPR001347">
    <property type="entry name" value="SIS_dom"/>
</dbReference>
<dbReference type="CDD" id="cd05013">
    <property type="entry name" value="SIS_RpiR"/>
    <property type="match status" value="1"/>
</dbReference>
<accession>A0A7U0N772</accession>
<dbReference type="Proteomes" id="UP000639004">
    <property type="component" value="Unassembled WGS sequence"/>
</dbReference>
<evidence type="ECO:0000313" key="8">
    <source>
        <dbReference type="Proteomes" id="UP000596176"/>
    </source>
</evidence>
<evidence type="ECO:0000313" key="9">
    <source>
        <dbReference type="Proteomes" id="UP000639004"/>
    </source>
</evidence>
<evidence type="ECO:0000259" key="5">
    <source>
        <dbReference type="PROSITE" id="PS51464"/>
    </source>
</evidence>
<dbReference type="Proteomes" id="UP000596176">
    <property type="component" value="Chromosome"/>
</dbReference>
<keyword evidence="3" id="KW-0804">Transcription</keyword>
<dbReference type="RefSeq" id="WP_112350295.1">
    <property type="nucleotide sequence ID" value="NZ_CAMIPQ010000001.1"/>
</dbReference>
<keyword evidence="1" id="KW-0805">Transcription regulation</keyword>
<dbReference type="InterPro" id="IPR036388">
    <property type="entry name" value="WH-like_DNA-bd_sf"/>
</dbReference>
<dbReference type="InterPro" id="IPR047640">
    <property type="entry name" value="RpiR-like"/>
</dbReference>
<dbReference type="SUPFAM" id="SSF53697">
    <property type="entry name" value="SIS domain"/>
    <property type="match status" value="1"/>
</dbReference>
<evidence type="ECO:0000256" key="2">
    <source>
        <dbReference type="ARBA" id="ARBA00023125"/>
    </source>
</evidence>
<dbReference type="Pfam" id="PF01380">
    <property type="entry name" value="SIS"/>
    <property type="match status" value="1"/>
</dbReference>
<keyword evidence="9" id="KW-1185">Reference proteome</keyword>
<dbReference type="GO" id="GO:0003677">
    <property type="term" value="F:DNA binding"/>
    <property type="evidence" value="ECO:0007669"/>
    <property type="project" value="UniProtKB-KW"/>
</dbReference>
<dbReference type="PANTHER" id="PTHR30514:SF1">
    <property type="entry name" value="HTH-TYPE TRANSCRIPTIONAL REGULATOR HEXR-RELATED"/>
    <property type="match status" value="1"/>
</dbReference>
<dbReference type="GeneID" id="83698542"/>
<dbReference type="EMBL" id="CP068391">
    <property type="protein sequence ID" value="QQX53755.1"/>
    <property type="molecule type" value="Genomic_DNA"/>
</dbReference>
<dbReference type="InterPro" id="IPR009057">
    <property type="entry name" value="Homeodomain-like_sf"/>
</dbReference>
<dbReference type="Gene3D" id="3.40.50.10490">
    <property type="entry name" value="Glucose-6-phosphate isomerase like protein, domain 1"/>
    <property type="match status" value="1"/>
</dbReference>
<reference evidence="7 8" key="2">
    <citation type="submission" date="2021-01" db="EMBL/GenBank/DDBJ databases">
        <title>Chromosome sequence of Serratia proteamaculans strain 94 rif-r, isolated from spoiled beef.</title>
        <authorList>
            <person name="Zaytseva Y.V."/>
            <person name="Iablokov S.N."/>
            <person name="Klyukina A."/>
        </authorList>
    </citation>
    <scope>NUCLEOTIDE SEQUENCE [LARGE SCALE GENOMIC DNA]</scope>
    <source>
        <strain evidence="7 8">94 rif-r</strain>
    </source>
</reference>
<dbReference type="InterPro" id="IPR000281">
    <property type="entry name" value="HTH_RpiR"/>
</dbReference>
<dbReference type="GO" id="GO:1901135">
    <property type="term" value="P:carbohydrate derivative metabolic process"/>
    <property type="evidence" value="ECO:0007669"/>
    <property type="project" value="InterPro"/>
</dbReference>
<sequence>MMNTGNLLLRLRQDLTSYSPTLQKLGSYVIEEPSRAVYFTITELARESGTSEASVTRLCRHLGCKGYTEFKMALALSLQQNQPEATTRQSPTEDLVEESVQALRDTGALLDHQALRQAAESLHQSASVQIYGVAASAIIGDFLHYKLLRVGKPALLFSDMHRAAMNAASLGKQDLLIVISSSGSTKDVLHAVTLAKQRGARIIAVSNTQRSPLAKLADVLLVAAKPEGPLNAGALPAKVGAMLLVEFMVAELAKFDPAYGQAVQETASATLPLLL</sequence>
<dbReference type="PROSITE" id="PS51071">
    <property type="entry name" value="HTH_RPIR"/>
    <property type="match status" value="1"/>
</dbReference>
<dbReference type="OrthoDB" id="370421at2"/>
<dbReference type="SUPFAM" id="SSF46689">
    <property type="entry name" value="Homeodomain-like"/>
    <property type="match status" value="1"/>
</dbReference>
<keyword evidence="2" id="KW-0238">DNA-binding</keyword>
<dbReference type="Pfam" id="PF01418">
    <property type="entry name" value="HTH_6"/>
    <property type="match status" value="1"/>
</dbReference>
<proteinExistence type="predicted"/>
<evidence type="ECO:0000256" key="1">
    <source>
        <dbReference type="ARBA" id="ARBA00023015"/>
    </source>
</evidence>
<evidence type="ECO:0000313" key="6">
    <source>
        <dbReference type="EMBL" id="MBI6180463.1"/>
    </source>
</evidence>
<dbReference type="GO" id="GO:0003700">
    <property type="term" value="F:DNA-binding transcription factor activity"/>
    <property type="evidence" value="ECO:0007669"/>
    <property type="project" value="InterPro"/>
</dbReference>
<dbReference type="EMBL" id="JAEHSL010000004">
    <property type="protein sequence ID" value="MBI6180463.1"/>
    <property type="molecule type" value="Genomic_DNA"/>
</dbReference>
<dbReference type="InterPro" id="IPR046348">
    <property type="entry name" value="SIS_dom_sf"/>
</dbReference>
<dbReference type="Gene3D" id="1.10.10.10">
    <property type="entry name" value="Winged helix-like DNA-binding domain superfamily/Winged helix DNA-binding domain"/>
    <property type="match status" value="1"/>
</dbReference>
<dbReference type="PROSITE" id="PS51464">
    <property type="entry name" value="SIS"/>
    <property type="match status" value="1"/>
</dbReference>
<evidence type="ECO:0000256" key="3">
    <source>
        <dbReference type="ARBA" id="ARBA00023163"/>
    </source>
</evidence>
<reference evidence="6 9" key="1">
    <citation type="submission" date="2020-12" db="EMBL/GenBank/DDBJ databases">
        <title>Enhanced detection system for hospital associated transmission using whole genome sequencing surveillance.</title>
        <authorList>
            <person name="Harrison L.H."/>
            <person name="Van Tyne D."/>
            <person name="Marsh J.W."/>
            <person name="Griffith M.P."/>
            <person name="Snyder D.J."/>
            <person name="Cooper V.S."/>
            <person name="Mustapha M."/>
        </authorList>
    </citation>
    <scope>NUCLEOTIDE SEQUENCE [LARGE SCALE GENOMIC DNA]</scope>
    <source>
        <strain evidence="6 9">SER00238</strain>
    </source>
</reference>
<name>A0A7U0N772_SERPR</name>
<dbReference type="PANTHER" id="PTHR30514">
    <property type="entry name" value="GLUCOKINASE"/>
    <property type="match status" value="1"/>
</dbReference>
<evidence type="ECO:0000313" key="7">
    <source>
        <dbReference type="EMBL" id="QQX53755.1"/>
    </source>
</evidence>
<protein>
    <submittedName>
        <fullName evidence="7">MurR/RpiR family transcriptional regulator</fullName>
    </submittedName>
</protein>